<organism evidence="9 10">
    <name type="scientific">Micromonospora solifontis</name>
    <dbReference type="NCBI Taxonomy" id="2487138"/>
    <lineage>
        <taxon>Bacteria</taxon>
        <taxon>Bacillati</taxon>
        <taxon>Actinomycetota</taxon>
        <taxon>Actinomycetes</taxon>
        <taxon>Micromonosporales</taxon>
        <taxon>Micromonosporaceae</taxon>
        <taxon>Micromonospora</taxon>
    </lineage>
</organism>
<proteinExistence type="predicted"/>
<comment type="subcellular location">
    <subcellularLocation>
        <location evidence="1">Cell membrane</location>
        <topology evidence="1">Multi-pass membrane protein</topology>
    </subcellularLocation>
</comment>
<sequence length="486" mass="55003">MIVTHFLNIFFLLLLARSGLEVLAAHPKLYWSDDCPPARPWARFSKKVYAPDSRRLWTSHDEEEAWSPVIALPGRRNLGLGRHWHFMTVQFWVLTGAVYLALVFTTGHWRYLVPTSWSLFPDSVKTVGTYLQFRLAGPLPVEPFNAAQKLSYFVVVFLLAPFQILTGAAMSPSVIARFPRYTRLFGGRQKARSLHFLGLVAFAAFTVVHTAMVIVHGLPREFAAMVLGSYDADRRLGLAIGLLGLLLLVAFHVVITRFSLHHRRRTQHLLGLMVNPFERRISRGFTSRQHYSRRDISPYFRVNGYPPVGEDYQRLAADGFRDYRLSIGGLVEHPVTLGLDELRRLGNQSEITKHNCIQGWTAVAQWAGVPLARVLDLVKPLPDARHAVFYAFDDKARTEGSSGVYYESVPLYLLTKPQAILALDMNDAPLSIEHGAPVRIRLETQLGFKMVKWVSAVEFVADYRQIGMGQGGWREDNQFYANEAGI</sequence>
<dbReference type="Gene3D" id="1.20.950.20">
    <property type="entry name" value="Transmembrane di-heme cytochromes, Chain C"/>
    <property type="match status" value="1"/>
</dbReference>
<evidence type="ECO:0000313" key="9">
    <source>
        <dbReference type="EMBL" id="RNL87822.1"/>
    </source>
</evidence>
<feature type="domain" description="Cytochrome b561 bacterial/Ni-hydrogenase" evidence="8">
    <location>
        <begin position="1"/>
        <end position="226"/>
    </location>
</feature>
<feature type="transmembrane region" description="Helical" evidence="6">
    <location>
        <begin position="151"/>
        <end position="175"/>
    </location>
</feature>
<dbReference type="Pfam" id="PF01292">
    <property type="entry name" value="Ni_hydr_CYTB"/>
    <property type="match status" value="1"/>
</dbReference>
<dbReference type="PANTHER" id="PTHR43032:SF2">
    <property type="entry name" value="BLL0505 PROTEIN"/>
    <property type="match status" value="1"/>
</dbReference>
<comment type="caution">
    <text evidence="9">The sequence shown here is derived from an EMBL/GenBank/DDBJ whole genome shotgun (WGS) entry which is preliminary data.</text>
</comment>
<keyword evidence="3 6" id="KW-0812">Transmembrane</keyword>
<dbReference type="Proteomes" id="UP000280698">
    <property type="component" value="Unassembled WGS sequence"/>
</dbReference>
<evidence type="ECO:0000256" key="6">
    <source>
        <dbReference type="SAM" id="Phobius"/>
    </source>
</evidence>
<feature type="transmembrane region" description="Helical" evidence="6">
    <location>
        <begin position="196"/>
        <end position="216"/>
    </location>
</feature>
<evidence type="ECO:0000313" key="10">
    <source>
        <dbReference type="Proteomes" id="UP000280698"/>
    </source>
</evidence>
<feature type="transmembrane region" description="Helical" evidence="6">
    <location>
        <begin position="236"/>
        <end position="255"/>
    </location>
</feature>
<evidence type="ECO:0000256" key="3">
    <source>
        <dbReference type="ARBA" id="ARBA00022692"/>
    </source>
</evidence>
<keyword evidence="5 6" id="KW-0472">Membrane</keyword>
<feature type="domain" description="Oxidoreductase molybdopterin-binding" evidence="7">
    <location>
        <begin position="321"/>
        <end position="462"/>
    </location>
</feature>
<protein>
    <submittedName>
        <fullName evidence="9">Oxidoreductase</fullName>
    </submittedName>
</protein>
<evidence type="ECO:0000259" key="8">
    <source>
        <dbReference type="Pfam" id="PF01292"/>
    </source>
</evidence>
<dbReference type="PANTHER" id="PTHR43032">
    <property type="entry name" value="PROTEIN-METHIONINE-SULFOXIDE REDUCTASE"/>
    <property type="match status" value="1"/>
</dbReference>
<dbReference type="InterPro" id="IPR000572">
    <property type="entry name" value="OxRdtase_Mopterin-bd_dom"/>
</dbReference>
<keyword evidence="10" id="KW-1185">Reference proteome</keyword>
<evidence type="ECO:0000256" key="1">
    <source>
        <dbReference type="ARBA" id="ARBA00004651"/>
    </source>
</evidence>
<dbReference type="SUPFAM" id="SSF81342">
    <property type="entry name" value="Transmembrane di-heme cytochromes"/>
    <property type="match status" value="1"/>
</dbReference>
<feature type="transmembrane region" description="Helical" evidence="6">
    <location>
        <begin position="84"/>
        <end position="104"/>
    </location>
</feature>
<dbReference type="SUPFAM" id="SSF56524">
    <property type="entry name" value="Oxidoreductase molybdopterin-binding domain"/>
    <property type="match status" value="1"/>
</dbReference>
<keyword evidence="2" id="KW-1003">Cell membrane</keyword>
<accession>A0ABX9WAK9</accession>
<dbReference type="EMBL" id="RJLN01000136">
    <property type="protein sequence ID" value="RNL87822.1"/>
    <property type="molecule type" value="Genomic_DNA"/>
</dbReference>
<dbReference type="InterPro" id="IPR036374">
    <property type="entry name" value="OxRdtase_Mopterin-bd_sf"/>
</dbReference>
<evidence type="ECO:0000256" key="5">
    <source>
        <dbReference type="ARBA" id="ARBA00023136"/>
    </source>
</evidence>
<dbReference type="Pfam" id="PF00174">
    <property type="entry name" value="Oxidored_molyb"/>
    <property type="match status" value="1"/>
</dbReference>
<evidence type="ECO:0000259" key="7">
    <source>
        <dbReference type="Pfam" id="PF00174"/>
    </source>
</evidence>
<dbReference type="Gene3D" id="3.90.420.10">
    <property type="entry name" value="Oxidoreductase, molybdopterin-binding domain"/>
    <property type="match status" value="1"/>
</dbReference>
<reference evidence="9 10" key="1">
    <citation type="submission" date="2018-11" db="EMBL/GenBank/DDBJ databases">
        <title>Micromonospora sp. PPF5-17, a new actinomycetes isolated from a hot spring soil.</title>
        <authorList>
            <person name="Thawai C."/>
        </authorList>
    </citation>
    <scope>NUCLEOTIDE SEQUENCE [LARGE SCALE GENOMIC DNA]</scope>
    <source>
        <strain evidence="9 10">PPF5-17</strain>
    </source>
</reference>
<keyword evidence="4 6" id="KW-1133">Transmembrane helix</keyword>
<dbReference type="InterPro" id="IPR011577">
    <property type="entry name" value="Cyt_b561_bac/Ni-Hgenase"/>
</dbReference>
<evidence type="ECO:0000256" key="2">
    <source>
        <dbReference type="ARBA" id="ARBA00022475"/>
    </source>
</evidence>
<dbReference type="InterPro" id="IPR016174">
    <property type="entry name" value="Di-haem_cyt_TM"/>
</dbReference>
<name>A0ABX9WAK9_9ACTN</name>
<gene>
    <name evidence="9" type="ORF">EFE23_26485</name>
</gene>
<evidence type="ECO:0000256" key="4">
    <source>
        <dbReference type="ARBA" id="ARBA00022989"/>
    </source>
</evidence>